<dbReference type="GO" id="GO:0035999">
    <property type="term" value="P:tetrahydrofolate interconversion"/>
    <property type="evidence" value="ECO:0007669"/>
    <property type="project" value="UniProtKB-UniPathway"/>
</dbReference>
<dbReference type="EMBL" id="UINC01000527">
    <property type="protein sequence ID" value="SUZ56850.1"/>
    <property type="molecule type" value="Genomic_DNA"/>
</dbReference>
<dbReference type="GO" id="GO:0006555">
    <property type="term" value="P:methionine metabolic process"/>
    <property type="evidence" value="ECO:0007669"/>
    <property type="project" value="InterPro"/>
</dbReference>
<evidence type="ECO:0000313" key="6">
    <source>
        <dbReference type="EMBL" id="SUZ56850.1"/>
    </source>
</evidence>
<dbReference type="AlphaFoldDB" id="A0A381NQJ9"/>
<dbReference type="Pfam" id="PF02219">
    <property type="entry name" value="MTHFR"/>
    <property type="match status" value="1"/>
</dbReference>
<evidence type="ECO:0000256" key="2">
    <source>
        <dbReference type="ARBA" id="ARBA00004777"/>
    </source>
</evidence>
<keyword evidence="3" id="KW-0285">Flavoprotein</keyword>
<name>A0A381NQJ9_9ZZZZ</name>
<comment type="pathway">
    <text evidence="2">One-carbon metabolism; tetrahydrofolate interconversion.</text>
</comment>
<sequence length="300" mass="33895">MNRNQKEFNIKKLLNNYSIETTPNVYEKYGKFSDLISTDNAVYVTYLPDENSSRVINTAKKLTNEGFDVIPHLPARTIKDNNELEKYIGDLSEKAGCNKILVIGGGSNQKGNITSSLDILKTDLLSKYQFKEVGLAGHPDGNPDISEEELDKAIIEKNEFVKNVDYKAYLATQFFFEVSSLEIWEQKLNLHNNKLEIHAGIPGPATLKTLIAYAKSCGIGNSIRFLSKQAINITKIMKTRTPDKLIADLADYKEERPNSKLAKLHFYAFGGIKTTSEWLYDVINSNLEINSKNEFKIIEK</sequence>
<dbReference type="InterPro" id="IPR003171">
    <property type="entry name" value="Mehydrof_redctse-like"/>
</dbReference>
<protein>
    <submittedName>
        <fullName evidence="6">Uncharacterized protein</fullName>
    </submittedName>
</protein>
<reference evidence="6" key="1">
    <citation type="submission" date="2018-05" db="EMBL/GenBank/DDBJ databases">
        <authorList>
            <person name="Lanie J.A."/>
            <person name="Ng W.-L."/>
            <person name="Kazmierczak K.M."/>
            <person name="Andrzejewski T.M."/>
            <person name="Davidsen T.M."/>
            <person name="Wayne K.J."/>
            <person name="Tettelin H."/>
            <person name="Glass J.I."/>
            <person name="Rusch D."/>
            <person name="Podicherti R."/>
            <person name="Tsui H.-C.T."/>
            <person name="Winkler M.E."/>
        </authorList>
    </citation>
    <scope>NUCLEOTIDE SEQUENCE</scope>
</reference>
<dbReference type="GO" id="GO:0004489">
    <property type="term" value="F:methylenetetrahydrofolate reductase [NAD(P)H] activity"/>
    <property type="evidence" value="ECO:0007669"/>
    <property type="project" value="InterPro"/>
</dbReference>
<accession>A0A381NQJ9</accession>
<evidence type="ECO:0000256" key="4">
    <source>
        <dbReference type="ARBA" id="ARBA00022827"/>
    </source>
</evidence>
<keyword evidence="4" id="KW-0274">FAD</keyword>
<dbReference type="InterPro" id="IPR029041">
    <property type="entry name" value="FAD-linked_oxidoreductase-like"/>
</dbReference>
<gene>
    <name evidence="6" type="ORF">METZ01_LOCUS9704</name>
</gene>
<proteinExistence type="predicted"/>
<dbReference type="SUPFAM" id="SSF51730">
    <property type="entry name" value="FAD-linked oxidoreductase"/>
    <property type="match status" value="1"/>
</dbReference>
<dbReference type="Gene3D" id="3.20.20.220">
    <property type="match status" value="1"/>
</dbReference>
<dbReference type="UniPathway" id="UPA00193"/>
<organism evidence="6">
    <name type="scientific">marine metagenome</name>
    <dbReference type="NCBI Taxonomy" id="408172"/>
    <lineage>
        <taxon>unclassified sequences</taxon>
        <taxon>metagenomes</taxon>
        <taxon>ecological metagenomes</taxon>
    </lineage>
</organism>
<evidence type="ECO:0000256" key="3">
    <source>
        <dbReference type="ARBA" id="ARBA00022630"/>
    </source>
</evidence>
<evidence type="ECO:0000256" key="5">
    <source>
        <dbReference type="ARBA" id="ARBA00023002"/>
    </source>
</evidence>
<comment type="cofactor">
    <cofactor evidence="1">
        <name>FAD</name>
        <dbReference type="ChEBI" id="CHEBI:57692"/>
    </cofactor>
</comment>
<evidence type="ECO:0000256" key="1">
    <source>
        <dbReference type="ARBA" id="ARBA00001974"/>
    </source>
</evidence>
<keyword evidence="5" id="KW-0560">Oxidoreductase</keyword>